<dbReference type="GO" id="GO:0071555">
    <property type="term" value="P:cell wall organization"/>
    <property type="evidence" value="ECO:0007669"/>
    <property type="project" value="UniProtKB-KW"/>
</dbReference>
<evidence type="ECO:0000256" key="10">
    <source>
        <dbReference type="SAM" id="SignalP"/>
    </source>
</evidence>
<evidence type="ECO:0000313" key="13">
    <source>
        <dbReference type="Proteomes" id="UP000249739"/>
    </source>
</evidence>
<dbReference type="Proteomes" id="UP000249739">
    <property type="component" value="Unassembled WGS sequence"/>
</dbReference>
<dbReference type="PRINTS" id="PR00725">
    <property type="entry name" value="DADACBPTASE1"/>
</dbReference>
<evidence type="ECO:0000259" key="11">
    <source>
        <dbReference type="Pfam" id="PF00768"/>
    </source>
</evidence>
<dbReference type="InterPro" id="IPR018044">
    <property type="entry name" value="Peptidase_S11"/>
</dbReference>
<feature type="active site" description="Proton acceptor" evidence="7">
    <location>
        <position position="118"/>
    </location>
</feature>
<dbReference type="InterPro" id="IPR012338">
    <property type="entry name" value="Beta-lactam/transpept-like"/>
</dbReference>
<keyword evidence="4" id="KW-0133">Cell shape</keyword>
<evidence type="ECO:0000256" key="2">
    <source>
        <dbReference type="ARBA" id="ARBA00022729"/>
    </source>
</evidence>
<evidence type="ECO:0000256" key="7">
    <source>
        <dbReference type="PIRSR" id="PIRSR618044-1"/>
    </source>
</evidence>
<comment type="caution">
    <text evidence="12">The sequence shown here is derived from an EMBL/GenBank/DDBJ whole genome shotgun (WGS) entry which is preliminary data.</text>
</comment>
<feature type="active site" evidence="7">
    <location>
        <position position="180"/>
    </location>
</feature>
<dbReference type="Pfam" id="PF00768">
    <property type="entry name" value="Peptidase_S11"/>
    <property type="match status" value="1"/>
</dbReference>
<feature type="active site" description="Acyl-ester intermediate" evidence="7">
    <location>
        <position position="115"/>
    </location>
</feature>
<evidence type="ECO:0000256" key="9">
    <source>
        <dbReference type="SAM" id="MobiDB-lite"/>
    </source>
</evidence>
<dbReference type="Gene3D" id="3.40.710.10">
    <property type="entry name" value="DD-peptidase/beta-lactamase superfamily"/>
    <property type="match status" value="1"/>
</dbReference>
<feature type="compositionally biased region" description="Low complexity" evidence="9">
    <location>
        <begin position="30"/>
        <end position="41"/>
    </location>
</feature>
<evidence type="ECO:0000256" key="3">
    <source>
        <dbReference type="ARBA" id="ARBA00022801"/>
    </source>
</evidence>
<dbReference type="AlphaFoldDB" id="A0A2W5HE18"/>
<gene>
    <name evidence="12" type="ORF">DI586_04040</name>
</gene>
<dbReference type="GO" id="GO:0009252">
    <property type="term" value="P:peptidoglycan biosynthetic process"/>
    <property type="evidence" value="ECO:0007669"/>
    <property type="project" value="UniProtKB-KW"/>
</dbReference>
<organism evidence="12 13">
    <name type="scientific">Micavibrio aeruginosavorus</name>
    <dbReference type="NCBI Taxonomy" id="349221"/>
    <lineage>
        <taxon>Bacteria</taxon>
        <taxon>Pseudomonadati</taxon>
        <taxon>Bdellovibrionota</taxon>
        <taxon>Bdellovibrionia</taxon>
        <taxon>Bdellovibrionales</taxon>
        <taxon>Pseudobdellovibrionaceae</taxon>
        <taxon>Micavibrio</taxon>
    </lineage>
</organism>
<dbReference type="SUPFAM" id="SSF56601">
    <property type="entry name" value="beta-lactamase/transpeptidase-like"/>
    <property type="match status" value="1"/>
</dbReference>
<dbReference type="GO" id="GO:0009002">
    <property type="term" value="F:serine-type D-Ala-D-Ala carboxypeptidase activity"/>
    <property type="evidence" value="ECO:0007669"/>
    <property type="project" value="InterPro"/>
</dbReference>
<name>A0A2W5HE18_9BACT</name>
<keyword evidence="6" id="KW-0961">Cell wall biogenesis/degradation</keyword>
<evidence type="ECO:0000256" key="8">
    <source>
        <dbReference type="RuleBase" id="RU004016"/>
    </source>
</evidence>
<keyword evidence="5" id="KW-0573">Peptidoglycan synthesis</keyword>
<dbReference type="InterPro" id="IPR001967">
    <property type="entry name" value="Peptidase_S11_N"/>
</dbReference>
<keyword evidence="3" id="KW-0378">Hydrolase</keyword>
<feature type="signal peptide" evidence="10">
    <location>
        <begin position="1"/>
        <end position="20"/>
    </location>
</feature>
<dbReference type="EMBL" id="QFOT01000029">
    <property type="protein sequence ID" value="PZP56346.1"/>
    <property type="molecule type" value="Genomic_DNA"/>
</dbReference>
<dbReference type="GO" id="GO:0008360">
    <property type="term" value="P:regulation of cell shape"/>
    <property type="evidence" value="ECO:0007669"/>
    <property type="project" value="UniProtKB-KW"/>
</dbReference>
<sequence>MKINFAQLALPLALSLGLTAIDSEADAKSKTNAAQKAPAPKAKTEKSKKDKTKPKTSAAKFHKEATEPTAAPVKTSDCTADQKKLWKPVKAFINMQTGEIVGSSATANTPAFFSSVTKIMPMYLTLRALRDGKIEKDKPIKVSRFRYTSVFGSTNGADEMPGKITAATPDVLLQYLAKRSSNDAPNTLGILLSGSREAFYDLENSTARDIGMDMRLNHFESATGYNEKGVVGKHKQAPLGMAQLIAHAYKEFPNEFRSYGDRQETVYAIGKDGKEKKFTVTSKIPAIQNNTIEGLNFLKSGRTCTGGTAGGGVITIENMPFAFAYAGYPNYRTRDADINKTKIEIRAAIKSGEIKPFVEQLPVQVIETVKTEIAPQEASISSAPAPVDSGIPTSMLLGLFIIPGLAAIGLTGDHFLNKGKLKQGFVKANQPSVNLHEPPNWLPIGGSPLLSRNPY</sequence>
<feature type="region of interest" description="Disordered" evidence="9">
    <location>
        <begin position="27"/>
        <end position="78"/>
    </location>
</feature>
<proteinExistence type="inferred from homology"/>
<evidence type="ECO:0000256" key="4">
    <source>
        <dbReference type="ARBA" id="ARBA00022960"/>
    </source>
</evidence>
<evidence type="ECO:0000256" key="5">
    <source>
        <dbReference type="ARBA" id="ARBA00022984"/>
    </source>
</evidence>
<feature type="domain" description="Peptidase S11 D-alanyl-D-alanine carboxypeptidase A N-terminal" evidence="11">
    <location>
        <begin position="93"/>
        <end position="294"/>
    </location>
</feature>
<keyword evidence="2 10" id="KW-0732">Signal</keyword>
<comment type="similarity">
    <text evidence="1 8">Belongs to the peptidase S11 family.</text>
</comment>
<feature type="chain" id="PRO_5016097832" description="Peptidase S11 D-alanyl-D-alanine carboxypeptidase A N-terminal domain-containing protein" evidence="10">
    <location>
        <begin position="21"/>
        <end position="455"/>
    </location>
</feature>
<reference evidence="12 13" key="1">
    <citation type="submission" date="2017-08" db="EMBL/GenBank/DDBJ databases">
        <title>Infants hospitalized years apart are colonized by the same room-sourced microbial strains.</title>
        <authorList>
            <person name="Brooks B."/>
            <person name="Olm M.R."/>
            <person name="Firek B.A."/>
            <person name="Baker R."/>
            <person name="Thomas B.C."/>
            <person name="Morowitz M.J."/>
            <person name="Banfield J.F."/>
        </authorList>
    </citation>
    <scope>NUCLEOTIDE SEQUENCE [LARGE SCALE GENOMIC DNA]</scope>
    <source>
        <strain evidence="12">S2_006_000_R2_64</strain>
    </source>
</reference>
<accession>A0A2W5HE18</accession>
<dbReference type="GO" id="GO:0006508">
    <property type="term" value="P:proteolysis"/>
    <property type="evidence" value="ECO:0007669"/>
    <property type="project" value="InterPro"/>
</dbReference>
<evidence type="ECO:0000256" key="6">
    <source>
        <dbReference type="ARBA" id="ARBA00023316"/>
    </source>
</evidence>
<evidence type="ECO:0000256" key="1">
    <source>
        <dbReference type="ARBA" id="ARBA00007164"/>
    </source>
</evidence>
<evidence type="ECO:0000313" key="12">
    <source>
        <dbReference type="EMBL" id="PZP56346.1"/>
    </source>
</evidence>
<protein>
    <recommendedName>
        <fullName evidence="11">Peptidase S11 D-alanyl-D-alanine carboxypeptidase A N-terminal domain-containing protein</fullName>
    </recommendedName>
</protein>